<proteinExistence type="predicted"/>
<dbReference type="RefSeq" id="XP_002839787.1">
    <property type="nucleotide sequence ID" value="XM_002839741.1"/>
</dbReference>
<dbReference type="AlphaFoldDB" id="D5GHI5"/>
<gene>
    <name evidence="1" type="ORF">GSTUM_00007932001</name>
</gene>
<name>D5GHI5_TUBMM</name>
<keyword evidence="2" id="KW-1185">Reference proteome</keyword>
<dbReference type="KEGG" id="tml:GSTUM_00007932001"/>
<dbReference type="EMBL" id="FN430319">
    <property type="protein sequence ID" value="CAZ83978.1"/>
    <property type="molecule type" value="Genomic_DNA"/>
</dbReference>
<evidence type="ECO:0000313" key="2">
    <source>
        <dbReference type="Proteomes" id="UP000006911"/>
    </source>
</evidence>
<organism evidence="1 2">
    <name type="scientific">Tuber melanosporum (strain Mel28)</name>
    <name type="common">Perigord black truffle</name>
    <dbReference type="NCBI Taxonomy" id="656061"/>
    <lineage>
        <taxon>Eukaryota</taxon>
        <taxon>Fungi</taxon>
        <taxon>Dikarya</taxon>
        <taxon>Ascomycota</taxon>
        <taxon>Pezizomycotina</taxon>
        <taxon>Pezizomycetes</taxon>
        <taxon>Pezizales</taxon>
        <taxon>Tuberaceae</taxon>
        <taxon>Tuber</taxon>
    </lineage>
</organism>
<dbReference type="Proteomes" id="UP000006911">
    <property type="component" value="Unassembled WGS sequence"/>
</dbReference>
<sequence>MGNEGMKGGGCEGGNPFVITLVFVSNMMSTTPPQTSAPLLEYAEYSQLRSPIFSRLTRYMHTEYVTPVTCQHSHAS</sequence>
<dbReference type="InParanoid" id="D5GHI5"/>
<reference evidence="1 2" key="1">
    <citation type="journal article" date="2010" name="Nature">
        <title>Perigord black truffle genome uncovers evolutionary origins and mechanisms of symbiosis.</title>
        <authorList>
            <person name="Martin F."/>
            <person name="Kohler A."/>
            <person name="Murat C."/>
            <person name="Balestrini R."/>
            <person name="Coutinho P.M."/>
            <person name="Jaillon O."/>
            <person name="Montanini B."/>
            <person name="Morin E."/>
            <person name="Noel B."/>
            <person name="Percudani R."/>
            <person name="Porcel B."/>
            <person name="Rubini A."/>
            <person name="Amicucci A."/>
            <person name="Amselem J."/>
            <person name="Anthouard V."/>
            <person name="Arcioni S."/>
            <person name="Artiguenave F."/>
            <person name="Aury J.M."/>
            <person name="Ballario P."/>
            <person name="Bolchi A."/>
            <person name="Brenna A."/>
            <person name="Brun A."/>
            <person name="Buee M."/>
            <person name="Cantarel B."/>
            <person name="Chevalier G."/>
            <person name="Couloux A."/>
            <person name="Da Silva C."/>
            <person name="Denoeud F."/>
            <person name="Duplessis S."/>
            <person name="Ghignone S."/>
            <person name="Hilselberger B."/>
            <person name="Iotti M."/>
            <person name="Marcais B."/>
            <person name="Mello A."/>
            <person name="Miranda M."/>
            <person name="Pacioni G."/>
            <person name="Quesneville H."/>
            <person name="Riccioni C."/>
            <person name="Ruotolo R."/>
            <person name="Splivallo R."/>
            <person name="Stocchi V."/>
            <person name="Tisserant E."/>
            <person name="Viscomi A.R."/>
            <person name="Zambonelli A."/>
            <person name="Zampieri E."/>
            <person name="Henrissat B."/>
            <person name="Lebrun M.H."/>
            <person name="Paolocci F."/>
            <person name="Bonfante P."/>
            <person name="Ottonello S."/>
            <person name="Wincker P."/>
        </authorList>
    </citation>
    <scope>NUCLEOTIDE SEQUENCE [LARGE SCALE GENOMIC DNA]</scope>
    <source>
        <strain evidence="1 2">Mel28</strain>
    </source>
</reference>
<dbReference type="GeneID" id="9183632"/>
<evidence type="ECO:0000313" key="1">
    <source>
        <dbReference type="EMBL" id="CAZ83978.1"/>
    </source>
</evidence>
<dbReference type="HOGENOM" id="CLU_2656250_0_0_1"/>
<protein>
    <submittedName>
        <fullName evidence="1">(Perigord truffle) hypothetical protein</fullName>
    </submittedName>
</protein>
<accession>D5GHI5</accession>